<evidence type="ECO:0000313" key="8">
    <source>
        <dbReference type="EMBL" id="TDK24091.1"/>
    </source>
</evidence>
<dbReference type="GO" id="GO:0008976">
    <property type="term" value="F:polyphosphate kinase activity"/>
    <property type="evidence" value="ECO:0007669"/>
    <property type="project" value="UniProtKB-UniRule"/>
</dbReference>
<evidence type="ECO:0000256" key="3">
    <source>
        <dbReference type="ARBA" id="ARBA00022777"/>
    </source>
</evidence>
<dbReference type="InterPro" id="IPR022486">
    <property type="entry name" value="PPK2_PA0141"/>
</dbReference>
<sequence>MKLRESARRVLGECQFSWFCGPNNGSTSLNSRVWGRIRGVIKKMPEEARSQVLSKKDYEKELLRLQEELVAFQEWVRKTGTRLVVIFEGRDTAGKGGTIQRISGALNPRSCRVVALPAPTERERSQWYFQRYIAHLPAAGEMVLFDRSWYNRAGVERVMGFCTDEQYAQFADTVPMLEEALISDGIVLVKYWLSLSDSEQRRRFQSRIDNPAKRWKLSPMDLEAQARWVDYAEAKDKMFEFSDTERSPWWVVDADNKKEARLNLMAHLLSMLPYEQPELPDIELPERQNRAYERPPLDRQRFVPQRYEIEKSEKAPKGKKKDSVQHKSG</sequence>
<dbReference type="EMBL" id="SMTK01000005">
    <property type="protein sequence ID" value="TDK24091.1"/>
    <property type="molecule type" value="Genomic_DNA"/>
</dbReference>
<dbReference type="InterPro" id="IPR022488">
    <property type="entry name" value="PPK2-related"/>
</dbReference>
<dbReference type="PANTHER" id="PTHR34383">
    <property type="entry name" value="POLYPHOSPHATE:AMP PHOSPHOTRANSFERASE-RELATED"/>
    <property type="match status" value="1"/>
</dbReference>
<dbReference type="PANTHER" id="PTHR34383:SF1">
    <property type="entry name" value="ADP-POLYPHOSPHATE PHOSPHOTRANSFERASE"/>
    <property type="match status" value="1"/>
</dbReference>
<comment type="subunit">
    <text evidence="4">Homotetramer.</text>
</comment>
<keyword evidence="2 4" id="KW-0808">Transferase</keyword>
<keyword evidence="9" id="KW-1185">Reference proteome</keyword>
<dbReference type="Proteomes" id="UP000295411">
    <property type="component" value="Unassembled WGS sequence"/>
</dbReference>
<accession>A0A4R5TN75</accession>
<keyword evidence="3 4" id="KW-0418">Kinase</keyword>
<gene>
    <name evidence="8" type="primary">ppk2</name>
    <name evidence="8" type="ORF">E2F48_15040</name>
</gene>
<dbReference type="SUPFAM" id="SSF52540">
    <property type="entry name" value="P-loop containing nucleoside triphosphate hydrolases"/>
    <property type="match status" value="1"/>
</dbReference>
<evidence type="ECO:0000313" key="9">
    <source>
        <dbReference type="Proteomes" id="UP000295411"/>
    </source>
</evidence>
<comment type="caution">
    <text evidence="8">The sequence shown here is derived from an EMBL/GenBank/DDBJ whole genome shotgun (WGS) entry which is preliminary data.</text>
</comment>
<evidence type="ECO:0000256" key="4">
    <source>
        <dbReference type="RuleBase" id="RU369062"/>
    </source>
</evidence>
<evidence type="ECO:0000256" key="6">
    <source>
        <dbReference type="SAM" id="MobiDB-lite"/>
    </source>
</evidence>
<dbReference type="AlphaFoldDB" id="A0A4R5TN75"/>
<feature type="domain" description="Polyphosphate kinase-2-related" evidence="7">
    <location>
        <begin position="53"/>
        <end position="278"/>
    </location>
</feature>
<name>A0A4R5TN75_9MICC</name>
<evidence type="ECO:0000259" key="7">
    <source>
        <dbReference type="Pfam" id="PF03976"/>
    </source>
</evidence>
<dbReference type="EC" id="2.7.4.-" evidence="4"/>
<dbReference type="NCBIfam" id="TIGR03707">
    <property type="entry name" value="PPK2_P_aer"/>
    <property type="match status" value="1"/>
</dbReference>
<evidence type="ECO:0000256" key="1">
    <source>
        <dbReference type="ARBA" id="ARBA00009924"/>
    </source>
</evidence>
<evidence type="ECO:0000256" key="5">
    <source>
        <dbReference type="SAM" id="Coils"/>
    </source>
</evidence>
<dbReference type="Pfam" id="PF03976">
    <property type="entry name" value="PPK2"/>
    <property type="match status" value="1"/>
</dbReference>
<organism evidence="8 9">
    <name type="scientific">Arthrobacter crusticola</name>
    <dbReference type="NCBI Taxonomy" id="2547960"/>
    <lineage>
        <taxon>Bacteria</taxon>
        <taxon>Bacillati</taxon>
        <taxon>Actinomycetota</taxon>
        <taxon>Actinomycetes</taxon>
        <taxon>Micrococcales</taxon>
        <taxon>Micrococcaceae</taxon>
        <taxon>Arthrobacter</taxon>
    </lineage>
</organism>
<dbReference type="GO" id="GO:0006793">
    <property type="term" value="P:phosphorus metabolic process"/>
    <property type="evidence" value="ECO:0007669"/>
    <property type="project" value="InterPro"/>
</dbReference>
<feature type="region of interest" description="Disordered" evidence="6">
    <location>
        <begin position="282"/>
        <end position="329"/>
    </location>
</feature>
<reference evidence="8 9" key="1">
    <citation type="submission" date="2019-03" db="EMBL/GenBank/DDBJ databases">
        <title>Arthrobacter sp. nov., an bacterium isolated from biocrust in Mu Us Desert.</title>
        <authorList>
            <person name="Lixiong L."/>
        </authorList>
    </citation>
    <scope>NUCLEOTIDE SEQUENCE [LARGE SCALE GENOMIC DNA]</scope>
    <source>
        <strain evidence="8 9">SLN-3</strain>
    </source>
</reference>
<dbReference type="Gene3D" id="3.40.50.300">
    <property type="entry name" value="P-loop containing nucleotide triphosphate hydrolases"/>
    <property type="match status" value="1"/>
</dbReference>
<feature type="compositionally biased region" description="Basic and acidic residues" evidence="6">
    <location>
        <begin position="284"/>
        <end position="329"/>
    </location>
</feature>
<comment type="function">
    <text evidence="4">Uses inorganic polyphosphate (polyP) as a donor to convert GDP to GTP or ADP to ATP.</text>
</comment>
<keyword evidence="5" id="KW-0175">Coiled coil</keyword>
<comment type="similarity">
    <text evidence="1 4">Belongs to the polyphosphate kinase 2 (PPK2) family. Class I subfamily.</text>
</comment>
<protein>
    <recommendedName>
        <fullName evidence="4">ADP/GDP-polyphosphate phosphotransferase</fullName>
        <ecNumber evidence="4">2.7.4.-</ecNumber>
    </recommendedName>
    <alternativeName>
        <fullName evidence="4">Polyphosphate kinase PPK2</fullName>
    </alternativeName>
</protein>
<proteinExistence type="inferred from homology"/>
<dbReference type="InterPro" id="IPR027417">
    <property type="entry name" value="P-loop_NTPase"/>
</dbReference>
<feature type="coiled-coil region" evidence="5">
    <location>
        <begin position="48"/>
        <end position="75"/>
    </location>
</feature>
<evidence type="ECO:0000256" key="2">
    <source>
        <dbReference type="ARBA" id="ARBA00022679"/>
    </source>
</evidence>
<dbReference type="OrthoDB" id="9775224at2"/>